<proteinExistence type="predicted"/>
<evidence type="ECO:0000313" key="4">
    <source>
        <dbReference type="Proteomes" id="UP000095230"/>
    </source>
</evidence>
<dbReference type="AlphaFoldDB" id="A0A1E5IV51"/>
<dbReference type="PANTHER" id="PTHR31435">
    <property type="entry name" value="PROTEIN NATD1"/>
    <property type="match status" value="1"/>
</dbReference>
<comment type="caution">
    <text evidence="3">The sequence shown here is derived from an EMBL/GenBank/DDBJ whole genome shotgun (WGS) entry which is preliminary data.</text>
</comment>
<protein>
    <submittedName>
        <fullName evidence="2 3">Acetyltransferase</fullName>
    </submittedName>
</protein>
<dbReference type="Pfam" id="PF14542">
    <property type="entry name" value="Acetyltransf_CG"/>
    <property type="match status" value="1"/>
</dbReference>
<name>A0A1E5IV51_SHECO</name>
<dbReference type="GO" id="GO:0016740">
    <property type="term" value="F:transferase activity"/>
    <property type="evidence" value="ECO:0007669"/>
    <property type="project" value="UniProtKB-KW"/>
</dbReference>
<dbReference type="Proteomes" id="UP000773469">
    <property type="component" value="Unassembled WGS sequence"/>
</dbReference>
<dbReference type="EMBL" id="BPEU01000028">
    <property type="protein sequence ID" value="GIU44764.1"/>
    <property type="molecule type" value="Genomic_DNA"/>
</dbReference>
<dbReference type="SUPFAM" id="SSF55729">
    <property type="entry name" value="Acyl-CoA N-acyltransferases (Nat)"/>
    <property type="match status" value="1"/>
</dbReference>
<evidence type="ECO:0000259" key="1">
    <source>
        <dbReference type="PROSITE" id="PS51729"/>
    </source>
</evidence>
<organism evidence="3 4">
    <name type="scientific">Shewanella colwelliana</name>
    <name type="common">Alteromonas colwelliana</name>
    <dbReference type="NCBI Taxonomy" id="23"/>
    <lineage>
        <taxon>Bacteria</taxon>
        <taxon>Pseudomonadati</taxon>
        <taxon>Pseudomonadota</taxon>
        <taxon>Gammaproteobacteria</taxon>
        <taxon>Alteromonadales</taxon>
        <taxon>Shewanellaceae</taxon>
        <taxon>Shewanella</taxon>
    </lineage>
</organism>
<reference evidence="3 4" key="1">
    <citation type="submission" date="2016-07" db="EMBL/GenBank/DDBJ databases">
        <title>Whole-genome of two Shewanella species isolated from a digestive organ of sea cucumber Apostichopus japonicus Selenka 1867.</title>
        <authorList>
            <person name="Hong H.-H."/>
            <person name="Choi H."/>
            <person name="Cheon S."/>
            <person name="Oh J.-S."/>
            <person name="Lee H.-G."/>
            <person name="Park C."/>
        </authorList>
    </citation>
    <scope>NUCLEOTIDE SEQUENCE [LARGE SCALE GENOMIC DNA]</scope>
    <source>
        <strain evidence="3 4">CSB03KR</strain>
    </source>
</reference>
<gene>
    <name evidence="3" type="ORF">BEL05_08325</name>
    <name evidence="2" type="ORF">TUM3794_33500</name>
</gene>
<dbReference type="RefSeq" id="WP_028764362.1">
    <property type="nucleotide sequence ID" value="NZ_BPEU01000028.1"/>
</dbReference>
<evidence type="ECO:0000313" key="2">
    <source>
        <dbReference type="EMBL" id="GIU44764.1"/>
    </source>
</evidence>
<dbReference type="PANTHER" id="PTHR31435:SF9">
    <property type="entry name" value="PROTEIN NATD1"/>
    <property type="match status" value="1"/>
</dbReference>
<dbReference type="OrthoDB" id="9813275at2"/>
<feature type="domain" description="N-acetyltransferase" evidence="1">
    <location>
        <begin position="7"/>
        <end position="81"/>
    </location>
</feature>
<dbReference type="PROSITE" id="PS51729">
    <property type="entry name" value="GNAT_YJDJ"/>
    <property type="match status" value="1"/>
</dbReference>
<keyword evidence="5" id="KW-1185">Reference proteome</keyword>
<dbReference type="InterPro" id="IPR031165">
    <property type="entry name" value="GNAT_YJDJ"/>
</dbReference>
<dbReference type="InterPro" id="IPR045057">
    <property type="entry name" value="Gcn5-rel_NAT"/>
</dbReference>
<evidence type="ECO:0000313" key="3">
    <source>
        <dbReference type="EMBL" id="OEG74337.1"/>
    </source>
</evidence>
<dbReference type="Gene3D" id="3.40.630.30">
    <property type="match status" value="1"/>
</dbReference>
<keyword evidence="3" id="KW-0808">Transferase</keyword>
<dbReference type="Proteomes" id="UP000095230">
    <property type="component" value="Unassembled WGS sequence"/>
</dbReference>
<dbReference type="EMBL" id="MCBT01000023">
    <property type="protein sequence ID" value="OEG74337.1"/>
    <property type="molecule type" value="Genomic_DNA"/>
</dbReference>
<dbReference type="STRING" id="23.BEL05_08325"/>
<reference evidence="2 5" key="2">
    <citation type="submission" date="2021-05" db="EMBL/GenBank/DDBJ databases">
        <title>Molecular characterization for Shewanella algae harboring chromosomal blaOXA-55-like strains isolated from clinical and environment sample.</title>
        <authorList>
            <person name="Ohama Y."/>
            <person name="Aoki K."/>
            <person name="Harada S."/>
            <person name="Moriya K."/>
            <person name="Ishii Y."/>
            <person name="Tateda K."/>
        </authorList>
    </citation>
    <scope>NUCLEOTIDE SEQUENCE [LARGE SCALE GENOMIC DNA]</scope>
    <source>
        <strain evidence="2 5">MBTL60-118</strain>
    </source>
</reference>
<accession>A0A1E5IV51</accession>
<evidence type="ECO:0000313" key="5">
    <source>
        <dbReference type="Proteomes" id="UP000773469"/>
    </source>
</evidence>
<dbReference type="CDD" id="cd04301">
    <property type="entry name" value="NAT_SF"/>
    <property type="match status" value="1"/>
</dbReference>
<dbReference type="InterPro" id="IPR016181">
    <property type="entry name" value="Acyl_CoA_acyltransferase"/>
</dbReference>
<sequence length="81" mass="9392">MTEIAIKHQAEQQQFVIEIDNNQAVLEYGLQGDHVDFSRTYVPEALRGKGLAERLVRHGLLWAKAQQYQITASCWYVKKFL</sequence>